<accession>A0A430B3X9</accession>
<evidence type="ECO:0000313" key="1">
    <source>
        <dbReference type="EMBL" id="RSU15023.1"/>
    </source>
</evidence>
<dbReference type="Proteomes" id="UP000288028">
    <property type="component" value="Unassembled WGS sequence"/>
</dbReference>
<dbReference type="GeneID" id="95579684"/>
<dbReference type="RefSeq" id="WP_126793827.1">
    <property type="nucleotide sequence ID" value="NZ_CP060720.1"/>
</dbReference>
<gene>
    <name evidence="1" type="ORF">CBF28_08105</name>
</gene>
<keyword evidence="2" id="KW-1185">Reference proteome</keyword>
<protein>
    <submittedName>
        <fullName evidence="1">Uncharacterized protein</fullName>
    </submittedName>
</protein>
<comment type="caution">
    <text evidence="1">The sequence shown here is derived from an EMBL/GenBank/DDBJ whole genome shotgun (WGS) entry which is preliminary data.</text>
</comment>
<evidence type="ECO:0000313" key="2">
    <source>
        <dbReference type="Proteomes" id="UP000288028"/>
    </source>
</evidence>
<dbReference type="EMBL" id="NGKB01000006">
    <property type="protein sequence ID" value="RSU15023.1"/>
    <property type="molecule type" value="Genomic_DNA"/>
</dbReference>
<proteinExistence type="predicted"/>
<sequence>MIKEEIIHGWTLQLPSEKLVALTNKNDMVGILYNENSFGDLQTLLLHVTEDSVDILSMPHFINKVKITLNKQIILVLSPFILESEQEQKSENEAPLMIFD</sequence>
<organism evidence="1 2">
    <name type="scientific">Vagococcus carniphilus</name>
    <dbReference type="NCBI Taxonomy" id="218144"/>
    <lineage>
        <taxon>Bacteria</taxon>
        <taxon>Bacillati</taxon>
        <taxon>Bacillota</taxon>
        <taxon>Bacilli</taxon>
        <taxon>Lactobacillales</taxon>
        <taxon>Enterococcaceae</taxon>
        <taxon>Vagococcus</taxon>
    </lineage>
</organism>
<reference evidence="1 2" key="1">
    <citation type="submission" date="2017-05" db="EMBL/GenBank/DDBJ databases">
        <title>Vagococcus spp. assemblies.</title>
        <authorList>
            <person name="Gulvik C.A."/>
        </authorList>
    </citation>
    <scope>NUCLEOTIDE SEQUENCE [LARGE SCALE GENOMIC DNA]</scope>
    <source>
        <strain evidence="1 2">SS1714</strain>
    </source>
</reference>
<dbReference type="AlphaFoldDB" id="A0A430B3X9"/>
<name>A0A430B3X9_9ENTE</name>